<sequence>MSDKQINRLFEALAPTSEQKEKMFHNIVVHSQNEAKKQSRFTPARRLRPALLFAILLGCLTTTALAAAYIGLDEAFIKFLKPANQGQAQFLSNDAYIIDKQIKNENGTLTLKQVVGDSNRTYILMNFTAPNGTVLDADEYRFESTYLRYDGAGKDRFGYSWGFDVLDDGHPNANSINLIMKITTKHSLAGRTFDFEFENLQIRNLLTKDFETVIPGTWKTTVKLDFKEYSSVYQINQDIDMYGHKAVLKTISISPISITLKLESNSLREISNTADRGKIDGKSLDNFPITINYKDGSSETTNFFSGSDSMDLITGQMFTNKTFKNVINDKEIKSIVFFNKEFPIND</sequence>
<keyword evidence="3" id="KW-1185">Reference proteome</keyword>
<dbReference type="AlphaFoldDB" id="A0AAJ2K0I3"/>
<name>A0AAJ2K0I3_9BACL</name>
<evidence type="ECO:0000313" key="2">
    <source>
        <dbReference type="EMBL" id="MDT8980290.1"/>
    </source>
</evidence>
<accession>A0AAJ2K0I3</accession>
<gene>
    <name evidence="2" type="ORF">RQP50_29100</name>
</gene>
<dbReference type="RefSeq" id="WP_315747483.1">
    <property type="nucleotide sequence ID" value="NZ_JAVYAA010000014.1"/>
</dbReference>
<reference evidence="3" key="1">
    <citation type="submission" date="2023-09" db="EMBL/GenBank/DDBJ databases">
        <title>Paenibacillus sp. chi10 Genome sequencing and assembly.</title>
        <authorList>
            <person name="Kim I."/>
        </authorList>
    </citation>
    <scope>NUCLEOTIDE SEQUENCE [LARGE SCALE GENOMIC DNA]</scope>
    <source>
        <strain evidence="3">chi10</strain>
    </source>
</reference>
<organism evidence="2 3">
    <name type="scientific">Paenibacillus suaedae</name>
    <dbReference type="NCBI Taxonomy" id="3077233"/>
    <lineage>
        <taxon>Bacteria</taxon>
        <taxon>Bacillati</taxon>
        <taxon>Bacillota</taxon>
        <taxon>Bacilli</taxon>
        <taxon>Bacillales</taxon>
        <taxon>Paenibacillaceae</taxon>
        <taxon>Paenibacillus</taxon>
    </lineage>
</organism>
<protein>
    <submittedName>
        <fullName evidence="2">DUF4179 domain-containing protein</fullName>
    </submittedName>
</protein>
<keyword evidence="1" id="KW-1133">Transmembrane helix</keyword>
<evidence type="ECO:0000256" key="1">
    <source>
        <dbReference type="SAM" id="Phobius"/>
    </source>
</evidence>
<dbReference type="EMBL" id="JAVYAA010000014">
    <property type="protein sequence ID" value="MDT8980290.1"/>
    <property type="molecule type" value="Genomic_DNA"/>
</dbReference>
<evidence type="ECO:0000313" key="3">
    <source>
        <dbReference type="Proteomes" id="UP001250538"/>
    </source>
</evidence>
<keyword evidence="1" id="KW-0812">Transmembrane</keyword>
<comment type="caution">
    <text evidence="2">The sequence shown here is derived from an EMBL/GenBank/DDBJ whole genome shotgun (WGS) entry which is preliminary data.</text>
</comment>
<keyword evidence="1" id="KW-0472">Membrane</keyword>
<feature type="transmembrane region" description="Helical" evidence="1">
    <location>
        <begin position="50"/>
        <end position="72"/>
    </location>
</feature>
<dbReference type="Proteomes" id="UP001250538">
    <property type="component" value="Unassembled WGS sequence"/>
</dbReference>
<proteinExistence type="predicted"/>